<dbReference type="OMA" id="PQWRIEM"/>
<gene>
    <name evidence="3" type="primary">LOC115041080</name>
</gene>
<dbReference type="GO" id="GO:0000785">
    <property type="term" value="C:chromatin"/>
    <property type="evidence" value="ECO:0007669"/>
    <property type="project" value="TreeGrafter"/>
</dbReference>
<evidence type="ECO:0000313" key="4">
    <source>
        <dbReference type="Proteomes" id="UP000472264"/>
    </source>
</evidence>
<dbReference type="InterPro" id="IPR028309">
    <property type="entry name" value="RB_fam"/>
</dbReference>
<feature type="compositionally biased region" description="Low complexity" evidence="1">
    <location>
        <begin position="213"/>
        <end position="226"/>
    </location>
</feature>
<reference evidence="3" key="2">
    <citation type="submission" date="2025-08" db="UniProtKB">
        <authorList>
            <consortium name="Ensembl"/>
        </authorList>
    </citation>
    <scope>IDENTIFICATION</scope>
</reference>
<feature type="region of interest" description="Disordered" evidence="1">
    <location>
        <begin position="345"/>
        <end position="376"/>
    </location>
</feature>
<name>A0A665VE00_ECHNA</name>
<feature type="compositionally biased region" description="Polar residues" evidence="1">
    <location>
        <begin position="227"/>
        <end position="236"/>
    </location>
</feature>
<dbReference type="InParanoid" id="A0A665VE00"/>
<dbReference type="GO" id="GO:0006357">
    <property type="term" value="P:regulation of transcription by RNA polymerase II"/>
    <property type="evidence" value="ECO:0007669"/>
    <property type="project" value="InterPro"/>
</dbReference>
<dbReference type="PANTHER" id="PTHR13742:SF17">
    <property type="entry name" value="RE32990P-RELATED"/>
    <property type="match status" value="1"/>
</dbReference>
<reference evidence="3" key="3">
    <citation type="submission" date="2025-09" db="UniProtKB">
        <authorList>
            <consortium name="Ensembl"/>
        </authorList>
    </citation>
    <scope>IDENTIFICATION</scope>
</reference>
<dbReference type="Ensembl" id="ENSENLT00000030381.1">
    <property type="protein sequence ID" value="ENSENLP00000029507.1"/>
    <property type="gene ID" value="ENSENLG00000013151.1"/>
</dbReference>
<dbReference type="Pfam" id="PF01857">
    <property type="entry name" value="RB_B"/>
    <property type="match status" value="1"/>
</dbReference>
<accession>A0A665VE00</accession>
<proteinExistence type="predicted"/>
<dbReference type="InterPro" id="IPR002720">
    <property type="entry name" value="RB_A"/>
</dbReference>
<dbReference type="GO" id="GO:0000977">
    <property type="term" value="F:RNA polymerase II transcription regulatory region sequence-specific DNA binding"/>
    <property type="evidence" value="ECO:0007669"/>
    <property type="project" value="TreeGrafter"/>
</dbReference>
<dbReference type="AlphaFoldDB" id="A0A665VE00"/>
<protein>
    <recommendedName>
        <fullName evidence="2">Retinoblastoma-associated protein A-box domain-containing protein</fullName>
    </recommendedName>
</protein>
<dbReference type="Proteomes" id="UP000472264">
    <property type="component" value="Chromosome 3"/>
</dbReference>
<dbReference type="InterPro" id="IPR036915">
    <property type="entry name" value="Cyclin-like_sf"/>
</dbReference>
<keyword evidence="4" id="KW-1185">Reference proteome</keyword>
<evidence type="ECO:0000259" key="2">
    <source>
        <dbReference type="SMART" id="SM01368"/>
    </source>
</evidence>
<dbReference type="Pfam" id="PF01858">
    <property type="entry name" value="RB_A"/>
    <property type="match status" value="1"/>
</dbReference>
<feature type="compositionally biased region" description="Polar residues" evidence="1">
    <location>
        <begin position="346"/>
        <end position="368"/>
    </location>
</feature>
<dbReference type="Gene3D" id="1.10.472.10">
    <property type="entry name" value="Cyclin-like"/>
    <property type="match status" value="2"/>
</dbReference>
<reference evidence="3" key="1">
    <citation type="submission" date="2021-04" db="EMBL/GenBank/DDBJ databases">
        <authorList>
            <consortium name="Wellcome Sanger Institute Data Sharing"/>
        </authorList>
    </citation>
    <scope>NUCLEOTIDE SEQUENCE [LARGE SCALE GENOMIC DNA]</scope>
</reference>
<evidence type="ECO:0000256" key="1">
    <source>
        <dbReference type="SAM" id="MobiDB-lite"/>
    </source>
</evidence>
<sequence length="521" mass="59635">MATDPQGNLQEVGPSDRLMAMFRTCSKDPTEAVKGRLKRMLQMFVQHFWEDKTTKATVAQCCIKAKDWYYWILEDLVSQERKRSGFGHVSGILEEELMQRSLVACCLEISICSSSLQCDFPLLLQILETAPYHFWRVIERVLLSETRLPDAAFKHLRLVEEKVVESLAWTNSSPLWEEIRANEGHLPSCHQVMPPAWLDQPRNDFQPESNLPADASSEADLSASVDQHGSTSAVNRPQGRNSLHLFVRKVYGLMGRRLRSLCSLLEISDELRLKIWTCFEHSLINHTHLMIDRHLDQLLMCAIYMIAKITRMEIPFKLIMENYKSQPNTSRSVCKTVLISERSLENPPTVNDNSRNLTNGLPTPNTPSEHYPEPHQEQKGNLILFYNQVYTKDMESFAMLFSPTFEGTPPLSPYPRQRKAPPRRHRVLSNLSVFVSTYEPESPPPGSPGLSYVFNSTPRERLRQINNMIQTHAQRGYVVPLDDGPSAKRFCSDQSVLQRLLRNVMHDRAARGTRDGPSLLH</sequence>
<dbReference type="GO" id="GO:0005634">
    <property type="term" value="C:nucleus"/>
    <property type="evidence" value="ECO:0007669"/>
    <property type="project" value="InterPro"/>
</dbReference>
<evidence type="ECO:0000313" key="3">
    <source>
        <dbReference type="Ensembl" id="ENSENLP00000029507.1"/>
    </source>
</evidence>
<dbReference type="GO" id="GO:2000134">
    <property type="term" value="P:negative regulation of G1/S transition of mitotic cell cycle"/>
    <property type="evidence" value="ECO:0007669"/>
    <property type="project" value="TreeGrafter"/>
</dbReference>
<organism evidence="3 4">
    <name type="scientific">Echeneis naucrates</name>
    <name type="common">Live sharksucker</name>
    <dbReference type="NCBI Taxonomy" id="173247"/>
    <lineage>
        <taxon>Eukaryota</taxon>
        <taxon>Metazoa</taxon>
        <taxon>Chordata</taxon>
        <taxon>Craniata</taxon>
        <taxon>Vertebrata</taxon>
        <taxon>Euteleostomi</taxon>
        <taxon>Actinopterygii</taxon>
        <taxon>Neopterygii</taxon>
        <taxon>Teleostei</taxon>
        <taxon>Neoteleostei</taxon>
        <taxon>Acanthomorphata</taxon>
        <taxon>Carangaria</taxon>
        <taxon>Carangiformes</taxon>
        <taxon>Echeneidae</taxon>
        <taxon>Echeneis</taxon>
    </lineage>
</organism>
<feature type="domain" description="Retinoblastoma-associated protein A-box" evidence="2">
    <location>
        <begin position="2"/>
        <end position="179"/>
    </location>
</feature>
<dbReference type="GO" id="GO:0030154">
    <property type="term" value="P:cell differentiation"/>
    <property type="evidence" value="ECO:0007669"/>
    <property type="project" value="TreeGrafter"/>
</dbReference>
<dbReference type="PANTHER" id="PTHR13742">
    <property type="entry name" value="RETINOBLASTOMA-ASSOCIATED PROTEIN RB -RELATED"/>
    <property type="match status" value="1"/>
</dbReference>
<dbReference type="GO" id="GO:0005667">
    <property type="term" value="C:transcription regulator complex"/>
    <property type="evidence" value="ECO:0007669"/>
    <property type="project" value="TreeGrafter"/>
</dbReference>
<dbReference type="SUPFAM" id="SSF47954">
    <property type="entry name" value="Cyclin-like"/>
    <property type="match status" value="2"/>
</dbReference>
<dbReference type="SMART" id="SM01368">
    <property type="entry name" value="RB_A"/>
    <property type="match status" value="1"/>
</dbReference>
<feature type="region of interest" description="Disordered" evidence="1">
    <location>
        <begin position="208"/>
        <end position="236"/>
    </location>
</feature>
<dbReference type="InterPro" id="IPR002719">
    <property type="entry name" value="RB_B"/>
</dbReference>